<proteinExistence type="predicted"/>
<dbReference type="AlphaFoldDB" id="A0A379AII8"/>
<dbReference type="EMBL" id="UGSO01000001">
    <property type="protein sequence ID" value="SUB17080.1"/>
    <property type="molecule type" value="Genomic_DNA"/>
</dbReference>
<evidence type="ECO:0000313" key="2">
    <source>
        <dbReference type="Proteomes" id="UP000254640"/>
    </source>
</evidence>
<dbReference type="Proteomes" id="UP000254640">
    <property type="component" value="Unassembled WGS sequence"/>
</dbReference>
<accession>A0A379AII8</accession>
<reference evidence="1 2" key="1">
    <citation type="submission" date="2018-06" db="EMBL/GenBank/DDBJ databases">
        <authorList>
            <consortium name="Pathogen Informatics"/>
            <person name="Doyle S."/>
        </authorList>
    </citation>
    <scope>NUCLEOTIDE SEQUENCE [LARGE SCALE GENOMIC DNA]</scope>
    <source>
        <strain evidence="1 2">NCTC9381</strain>
    </source>
</reference>
<keyword evidence="2" id="KW-1185">Reference proteome</keyword>
<organism evidence="1 2">
    <name type="scientific">Enterobacter agglomerans</name>
    <name type="common">Erwinia herbicola</name>
    <name type="synonym">Pantoea agglomerans</name>
    <dbReference type="NCBI Taxonomy" id="549"/>
    <lineage>
        <taxon>Bacteria</taxon>
        <taxon>Pseudomonadati</taxon>
        <taxon>Pseudomonadota</taxon>
        <taxon>Gammaproteobacteria</taxon>
        <taxon>Enterobacterales</taxon>
        <taxon>Erwiniaceae</taxon>
        <taxon>Pantoea</taxon>
        <taxon>Pantoea agglomerans group</taxon>
    </lineage>
</organism>
<evidence type="ECO:0000313" key="1">
    <source>
        <dbReference type="EMBL" id="SUB17080.1"/>
    </source>
</evidence>
<protein>
    <submittedName>
        <fullName evidence="1">Uncharacterized protein</fullName>
    </submittedName>
</protein>
<name>A0A379AII8_ENTAG</name>
<sequence>MPVFIMIYLLRFKQSRGERFLPFLKKGQAQEKYDKTRNR</sequence>
<gene>
    <name evidence="1" type="ORF">NCTC9381_03000</name>
</gene>